<evidence type="ECO:0000313" key="1">
    <source>
        <dbReference type="EMBL" id="ADN17770.1"/>
    </source>
</evidence>
<evidence type="ECO:0000313" key="2">
    <source>
        <dbReference type="Proteomes" id="UP000008206"/>
    </source>
</evidence>
<dbReference type="PANTHER" id="PTHR13192">
    <property type="entry name" value="MY011 PROTEIN"/>
    <property type="match status" value="1"/>
</dbReference>
<dbReference type="Proteomes" id="UP000008206">
    <property type="component" value="Plasmid Cy782201"/>
</dbReference>
<protein>
    <submittedName>
        <fullName evidence="1">Uncharacterized protein</fullName>
    </submittedName>
</protein>
<dbReference type="RefSeq" id="WP_013334520.1">
    <property type="nucleotide sequence ID" value="NC_014533.1"/>
</dbReference>
<sequence>MEAEIFVHSPTDYVKNNFKSFLPDWESPPVSVIIVLQRSQVALINQGADIEAEKDFLRQKFLDFSYALCRSLDEQRFLTDIIDPRSGYALFSRQGSQSHDDCQVIHQLRQIPIIKQNLCKSLDHPSWGTAVYPGVLMSLAPASKIQPLIVDNTGAQKGNYIDGLQFRPNQA</sequence>
<dbReference type="PANTHER" id="PTHR13192:SF3">
    <property type="entry name" value="COBALAMIN TRAFFICKING PROTEIN CBLD"/>
    <property type="match status" value="1"/>
</dbReference>
<name>E0ULE0_GLOV7</name>
<dbReference type="EMBL" id="CP002199">
    <property type="protein sequence ID" value="ADN17770.1"/>
    <property type="molecule type" value="Genomic_DNA"/>
</dbReference>
<keyword evidence="1" id="KW-0614">Plasmid</keyword>
<dbReference type="OrthoDB" id="428535at2"/>
<accession>E0ULE0</accession>
<dbReference type="InterPro" id="IPR019362">
    <property type="entry name" value="MMADHC"/>
</dbReference>
<keyword evidence="2" id="KW-1185">Reference proteome</keyword>
<dbReference type="GO" id="GO:0009235">
    <property type="term" value="P:cobalamin metabolic process"/>
    <property type="evidence" value="ECO:0007669"/>
    <property type="project" value="InterPro"/>
</dbReference>
<dbReference type="HOGENOM" id="CLU_097729_0_0_3"/>
<geneLocation type="plasmid" evidence="1 2">
    <name>Cy782201</name>
</geneLocation>
<dbReference type="KEGG" id="cyj:Cyan7822_5916"/>
<gene>
    <name evidence="1" type="ordered locus">Cyan7822_5916</name>
</gene>
<reference evidence="2" key="1">
    <citation type="journal article" date="2011" name="MBio">
        <title>Novel metabolic attributes of the genus Cyanothece, comprising a group of unicellular nitrogen-fixing Cyanobacteria.</title>
        <authorList>
            <person name="Bandyopadhyay A."/>
            <person name="Elvitigala T."/>
            <person name="Welsh E."/>
            <person name="Stockel J."/>
            <person name="Liberton M."/>
            <person name="Min H."/>
            <person name="Sherman L.A."/>
            <person name="Pakrasi H.B."/>
        </authorList>
    </citation>
    <scope>NUCLEOTIDE SEQUENCE [LARGE SCALE GENOMIC DNA]</scope>
    <source>
        <strain evidence="2">PCC 7822</strain>
        <plasmid evidence="2">Cy782201</plasmid>
    </source>
</reference>
<proteinExistence type="predicted"/>
<dbReference type="AlphaFoldDB" id="E0ULE0"/>
<dbReference type="Pfam" id="PF10229">
    <property type="entry name" value="MMADHC"/>
    <property type="match status" value="1"/>
</dbReference>
<organism evidence="1 2">
    <name type="scientific">Gloeothece verrucosa (strain PCC 7822)</name>
    <name type="common">Cyanothece sp. (strain PCC 7822)</name>
    <dbReference type="NCBI Taxonomy" id="497965"/>
    <lineage>
        <taxon>Bacteria</taxon>
        <taxon>Bacillati</taxon>
        <taxon>Cyanobacteriota</taxon>
        <taxon>Cyanophyceae</taxon>
        <taxon>Oscillatoriophycideae</taxon>
        <taxon>Chroococcales</taxon>
        <taxon>Aphanothecaceae</taxon>
        <taxon>Gloeothece</taxon>
        <taxon>Gloeothece verrucosa</taxon>
    </lineage>
</organism>